<feature type="coiled-coil region" evidence="7">
    <location>
        <begin position="1370"/>
        <end position="1397"/>
    </location>
</feature>
<dbReference type="Gene3D" id="1.25.10.10">
    <property type="entry name" value="Leucine-rich Repeat Variant"/>
    <property type="match status" value="1"/>
</dbReference>
<evidence type="ECO:0000256" key="7">
    <source>
        <dbReference type="SAM" id="Coils"/>
    </source>
</evidence>
<reference evidence="10" key="1">
    <citation type="journal article" date="2022" name="Plant J.">
        <title>Strategies of tolerance reflected in two North American maple genomes.</title>
        <authorList>
            <person name="McEvoy S.L."/>
            <person name="Sezen U.U."/>
            <person name="Trouern-Trend A."/>
            <person name="McMahon S.M."/>
            <person name="Schaberg P.G."/>
            <person name="Yang J."/>
            <person name="Wegrzyn J.L."/>
            <person name="Swenson N.G."/>
        </authorList>
    </citation>
    <scope>NUCLEOTIDE SEQUENCE</scope>
    <source>
        <strain evidence="10">91603</strain>
    </source>
</reference>
<evidence type="ECO:0000256" key="1">
    <source>
        <dbReference type="ARBA" id="ARBA00004123"/>
    </source>
</evidence>
<feature type="compositionally biased region" description="Basic and acidic residues" evidence="8">
    <location>
        <begin position="1464"/>
        <end position="1476"/>
    </location>
</feature>
<organism evidence="10 11">
    <name type="scientific">Acer negundo</name>
    <name type="common">Box elder</name>
    <dbReference type="NCBI Taxonomy" id="4023"/>
    <lineage>
        <taxon>Eukaryota</taxon>
        <taxon>Viridiplantae</taxon>
        <taxon>Streptophyta</taxon>
        <taxon>Embryophyta</taxon>
        <taxon>Tracheophyta</taxon>
        <taxon>Spermatophyta</taxon>
        <taxon>Magnoliopsida</taxon>
        <taxon>eudicotyledons</taxon>
        <taxon>Gunneridae</taxon>
        <taxon>Pentapetalae</taxon>
        <taxon>rosids</taxon>
        <taxon>malvids</taxon>
        <taxon>Sapindales</taxon>
        <taxon>Sapindaceae</taxon>
        <taxon>Hippocastanoideae</taxon>
        <taxon>Acereae</taxon>
        <taxon>Acer</taxon>
    </lineage>
</organism>
<evidence type="ECO:0000259" key="9">
    <source>
        <dbReference type="Pfam" id="PF12717"/>
    </source>
</evidence>
<comment type="subcellular location">
    <subcellularLocation>
        <location evidence="1">Nucleus</location>
    </subcellularLocation>
</comment>
<dbReference type="InterPro" id="IPR011989">
    <property type="entry name" value="ARM-like"/>
</dbReference>
<dbReference type="Proteomes" id="UP001064489">
    <property type="component" value="Chromosome 1"/>
</dbReference>
<feature type="domain" description="Condensin complex subunit 1 C-terminal" evidence="9">
    <location>
        <begin position="1102"/>
        <end position="1276"/>
    </location>
</feature>
<keyword evidence="3" id="KW-0498">Mitosis</keyword>
<evidence type="ECO:0000313" key="11">
    <source>
        <dbReference type="Proteomes" id="UP001064489"/>
    </source>
</evidence>
<feature type="region of interest" description="Disordered" evidence="8">
    <location>
        <begin position="1306"/>
        <end position="1326"/>
    </location>
</feature>
<keyword evidence="5" id="KW-0539">Nucleus</keyword>
<gene>
    <name evidence="10" type="ORF">LWI28_023173</name>
</gene>
<dbReference type="PANTHER" id="PTHR14222:SF1">
    <property type="entry name" value="CONDENSIN-2 COMPLEX SUBUNIT D3"/>
    <property type="match status" value="1"/>
</dbReference>
<sequence length="1488" mass="164325">MNSITSLLHTIITSGNSDPKLNKLPGPTVSLKQTAPSLYIQAWLTMGKLYQANNNLAKRYIPLFVQELQKSDSAALRNNLLVMMTDFCVCYTALVDCYIPKITLCLRDPCELVRRQTFILLSRLLQIAVPDAAFGVPQVDDHGGLPNPRLDRLGVYMNRYIDVGSFIPEGHVPAPEIGGFFLLVLHPTHTHNGQALKLPVHYAGIPKFKAFDRKREKLQDAIFAKTQTNNSYYNHGKEEDATISRIIADLEETLTNSSSNSNHNHHHHQAAPISQSTLTDLQSLLDANDPDIVFRFFDNLSSKKNFSASSLVPPISSAMDSTTTNLSLSASKVYLSLLLSPNSPVFTLFTPVAFLSPALHSPIPQEPTTGVQWWVQFAGQVQKEGTGSWEEECREESDGFNNDVSGFDAKMFFLVMKKLESVMGLIHLNRFPDSLKSLIQTVTEIPVLSLSLELGGGLVDEERARERGEHRGGGVEVADAVDFDGKVSIEDVRFGVFDQSNDGYGQDSEEIKKTVVNLPKYLVNKSPEKAEPRGLAVEAIMEIVKAMEVEDQIGFAEYTVKMSRGKANLRLLACLEALIQRCSDSSAVIRARALSNLAQLVGFFSNDDRTTRVLKQVIGSEEGEMNGLLRKRCTDEKAAVRKAALLLITKVTSLLGGSIDKFILKTMGMSCSDPLVSIRKAAITALSEASRKFSDQSVTTEWLHSVPPLITDNESSLQEECENLFLELVLDRVSRAGSTDHPHQNSNVKAKGIVGDIELSFPEGVLGLLKEICNGEVSPWVKKICTSLGKKKRLRPKIAVALQDIIRSSESIWLSHSMPIEKWTAPPGAWFLLSEVSAYLPKAVEWEFLHHHWRLLDKYGAGVEFKSSFAPEDEHGGEDRIVSNSVSWAGDRVFLLQTISNVSVELPPEPAADLAHNLLTRVEGFNMHPTEVNAHVKALRTLCKRKATNPEEADMLVLKWIHQLLSKASQILEKYISEISLANKDSNFFTPPKSTRKGKKSAKSLSEAVTAVYTIGSLVIICPTADMNSITSLLHTIITSGNSDPKLNKLPGPTVSLKQTAPSLYIQAWLTMGKLCLADDNLAKRYIPLFVQELQKSDSAALRNNLVVMMADFCVRYTALVDCYIPKITLCLRDPCELVRRQTFILLSRLLQRDYVKWRGVLFLRFLLSLVDESEKIRHLADFLFGNILKAKAPLLAYNSFVEAIFVLNNCHTHTGHNDSKGSQTERQLFSIRGNDENSRSKRMHIYASLLKQMAPEHLLATFAKLCAEILAAASDGMLNIEDVTGQSVLQDTFRILASKEIRISPSRGSSSDAAEIDEGGGSAGDSAAAKGRAITQAVRKGLIQNTIPIFIELKRLLESKNSPLIGSLMECLRNLLKDYKNEIDEILIADKQLQKELIYDMQKYESVSTSAADAGPSTAAAATSNAAAAARSVLKEVNRTPPLSSMSVPKLKTTQGGGGGSSRNDRPLHVLESLRSRKFFNSDDENE</sequence>
<dbReference type="EMBL" id="JAJSOW010000003">
    <property type="protein sequence ID" value="KAI9196349.1"/>
    <property type="molecule type" value="Genomic_DNA"/>
</dbReference>
<dbReference type="InterPro" id="IPR026971">
    <property type="entry name" value="CND1/NCAPD3"/>
</dbReference>
<dbReference type="GO" id="GO:0042393">
    <property type="term" value="F:histone binding"/>
    <property type="evidence" value="ECO:0007669"/>
    <property type="project" value="TreeGrafter"/>
</dbReference>
<dbReference type="GO" id="GO:0000796">
    <property type="term" value="C:condensin complex"/>
    <property type="evidence" value="ECO:0007669"/>
    <property type="project" value="TreeGrafter"/>
</dbReference>
<dbReference type="GO" id="GO:0051301">
    <property type="term" value="P:cell division"/>
    <property type="evidence" value="ECO:0007669"/>
    <property type="project" value="UniProtKB-KW"/>
</dbReference>
<feature type="region of interest" description="Disordered" evidence="8">
    <location>
        <begin position="1439"/>
        <end position="1488"/>
    </location>
</feature>
<proteinExistence type="predicted"/>
<evidence type="ECO:0000256" key="6">
    <source>
        <dbReference type="ARBA" id="ARBA00023306"/>
    </source>
</evidence>
<dbReference type="GO" id="GO:0005634">
    <property type="term" value="C:nucleus"/>
    <property type="evidence" value="ECO:0007669"/>
    <property type="project" value="UniProtKB-SubCell"/>
</dbReference>
<evidence type="ECO:0000256" key="3">
    <source>
        <dbReference type="ARBA" id="ARBA00022776"/>
    </source>
</evidence>
<evidence type="ECO:0000256" key="5">
    <source>
        <dbReference type="ARBA" id="ARBA00023242"/>
    </source>
</evidence>
<dbReference type="InterPro" id="IPR032682">
    <property type="entry name" value="Cnd1_C"/>
</dbReference>
<keyword evidence="11" id="KW-1185">Reference proteome</keyword>
<protein>
    <recommendedName>
        <fullName evidence="9">Condensin complex subunit 1 C-terminal domain-containing protein</fullName>
    </recommendedName>
</protein>
<dbReference type="Pfam" id="PF12717">
    <property type="entry name" value="Cnd1"/>
    <property type="match status" value="2"/>
</dbReference>
<dbReference type="SUPFAM" id="SSF48371">
    <property type="entry name" value="ARM repeat"/>
    <property type="match status" value="2"/>
</dbReference>
<evidence type="ECO:0000313" key="10">
    <source>
        <dbReference type="EMBL" id="KAI9196349.1"/>
    </source>
</evidence>
<accession>A0AAD5JQF3</accession>
<dbReference type="GO" id="GO:0000779">
    <property type="term" value="C:condensed chromosome, centromeric region"/>
    <property type="evidence" value="ECO:0007669"/>
    <property type="project" value="TreeGrafter"/>
</dbReference>
<keyword evidence="4" id="KW-0226">DNA condensation</keyword>
<keyword evidence="2" id="KW-0132">Cell division</keyword>
<dbReference type="GO" id="GO:0007076">
    <property type="term" value="P:mitotic chromosome condensation"/>
    <property type="evidence" value="ECO:0007669"/>
    <property type="project" value="InterPro"/>
</dbReference>
<dbReference type="PANTHER" id="PTHR14222">
    <property type="entry name" value="CONDENSIN"/>
    <property type="match status" value="1"/>
</dbReference>
<dbReference type="GO" id="GO:0010032">
    <property type="term" value="P:meiotic chromosome condensation"/>
    <property type="evidence" value="ECO:0007669"/>
    <property type="project" value="TreeGrafter"/>
</dbReference>
<keyword evidence="7" id="KW-0175">Coiled coil</keyword>
<dbReference type="InterPro" id="IPR016024">
    <property type="entry name" value="ARM-type_fold"/>
</dbReference>
<evidence type="ECO:0000256" key="4">
    <source>
        <dbReference type="ARBA" id="ARBA00023067"/>
    </source>
</evidence>
<reference evidence="10" key="2">
    <citation type="submission" date="2023-02" db="EMBL/GenBank/DDBJ databases">
        <authorList>
            <person name="Swenson N.G."/>
            <person name="Wegrzyn J.L."/>
            <person name="Mcevoy S.L."/>
        </authorList>
    </citation>
    <scope>NUCLEOTIDE SEQUENCE</scope>
    <source>
        <strain evidence="10">91603</strain>
        <tissue evidence="10">Leaf</tissue>
    </source>
</reference>
<evidence type="ECO:0000256" key="2">
    <source>
        <dbReference type="ARBA" id="ARBA00022618"/>
    </source>
</evidence>
<name>A0AAD5JQF3_ACENE</name>
<keyword evidence="6" id="KW-0131">Cell cycle</keyword>
<comment type="caution">
    <text evidence="10">The sequence shown here is derived from an EMBL/GenBank/DDBJ whole genome shotgun (WGS) entry which is preliminary data.</text>
</comment>
<evidence type="ECO:0000256" key="8">
    <source>
        <dbReference type="SAM" id="MobiDB-lite"/>
    </source>
</evidence>
<feature type="domain" description="Condensin complex subunit 1 C-terminal" evidence="9">
    <location>
        <begin position="76"/>
        <end position="126"/>
    </location>
</feature>